<organism evidence="2 3">
    <name type="scientific">Parablautia intestinalis</name>
    <dbReference type="NCBI Taxonomy" id="2320100"/>
    <lineage>
        <taxon>Bacteria</taxon>
        <taxon>Bacillati</taxon>
        <taxon>Bacillota</taxon>
        <taxon>Clostridia</taxon>
        <taxon>Lachnospirales</taxon>
        <taxon>Lachnospiraceae</taxon>
        <taxon>Parablautia</taxon>
    </lineage>
</organism>
<sequence length="615" mass="70797">MKTMSKTRLSLKAAQSFFTTWALMKASRMEPGNILTLAYFLFSFFFYCHADDHIQKSALLKSRKTTTTAVVLSVIYTVFYMAVDYPRYIEALTSPLFRTGIICFTFLGFLFLFYHILLFLFSYTGDRVCLRGVLFTEPYAPDRPIPTVKCRFSWLSKILTFLRSFYIKHTALCAFFLCFIFWFPYFLYQYPGVMTPDSINQFEQVLGVIPYSNHHPWMHTLLIKLLYTIGYKLTGSMLIALSCYTFFQMCVLALSVSYFVSTIKKYCLRSRICLFATLFYALVPYHAVFSVTMWKDVLFAAAILSFGCSSLCLIKKANILHLCIFALSGLAMCLLRSNGWYAFILCFPFLLLYFRKKARVMFPVILGIFLCAVFIKYPVMNAFHVTQPDLIESLAIPTQQITAVICNDRALTDEERDFIENVVDLTYIKKLYDPSYADNIKELVRAGDQDYLAEHKWEFFRLWAKLGLKYPSDYMTAYIHQTYGYWYPDSFYPVADVEGVSATSLGVSHTPLIGGPLVIKSKEIAIKLGGMLPLYGPLWSMGVICWALIFCIGNAFVRSETQKLILYLPSVAILLTVLIATPVAAEFRYVYFMVFSLPFYIITSMLMLHHNTEEK</sequence>
<reference evidence="2 3" key="1">
    <citation type="submission" date="2018-09" db="EMBL/GenBank/DDBJ databases">
        <title>Murine metabolic-syndrome-specific gut microbial biobank.</title>
        <authorList>
            <person name="Liu C."/>
        </authorList>
    </citation>
    <scope>NUCLEOTIDE SEQUENCE [LARGE SCALE GENOMIC DNA]</scope>
    <source>
        <strain evidence="2 3">0.1xD8-82</strain>
    </source>
</reference>
<keyword evidence="1" id="KW-0472">Membrane</keyword>
<evidence type="ECO:0000313" key="3">
    <source>
        <dbReference type="Proteomes" id="UP000280696"/>
    </source>
</evidence>
<feature type="transmembrane region" description="Helical" evidence="1">
    <location>
        <begin position="165"/>
        <end position="188"/>
    </location>
</feature>
<dbReference type="InterPro" id="IPR046062">
    <property type="entry name" value="DUF6020"/>
</dbReference>
<dbReference type="OrthoDB" id="2137478at2"/>
<feature type="transmembrane region" description="Helical" evidence="1">
    <location>
        <begin position="272"/>
        <end position="291"/>
    </location>
</feature>
<feature type="transmembrane region" description="Helical" evidence="1">
    <location>
        <begin position="340"/>
        <end position="355"/>
    </location>
</feature>
<accession>A0A3A9AXY5</accession>
<dbReference type="Pfam" id="PF19484">
    <property type="entry name" value="DUF6020"/>
    <property type="match status" value="1"/>
</dbReference>
<proteinExistence type="predicted"/>
<evidence type="ECO:0000313" key="2">
    <source>
        <dbReference type="EMBL" id="RKI92421.1"/>
    </source>
</evidence>
<gene>
    <name evidence="2" type="ORF">D7V94_07065</name>
</gene>
<dbReference type="RefSeq" id="WP_120468186.1">
    <property type="nucleotide sequence ID" value="NZ_RAYQ01000005.1"/>
</dbReference>
<dbReference type="Proteomes" id="UP000280696">
    <property type="component" value="Unassembled WGS sequence"/>
</dbReference>
<protein>
    <recommendedName>
        <fullName evidence="4">Glycosyltransferase RgtA/B/C/D-like domain-containing protein</fullName>
    </recommendedName>
</protein>
<keyword evidence="3" id="KW-1185">Reference proteome</keyword>
<feature type="transmembrane region" description="Helical" evidence="1">
    <location>
        <begin position="538"/>
        <end position="557"/>
    </location>
</feature>
<dbReference type="AlphaFoldDB" id="A0A3A9AXY5"/>
<keyword evidence="1" id="KW-0812">Transmembrane</keyword>
<name>A0A3A9AXY5_9FIRM</name>
<feature type="transmembrane region" description="Helical" evidence="1">
    <location>
        <begin position="589"/>
        <end position="608"/>
    </location>
</feature>
<dbReference type="EMBL" id="RAYQ01000005">
    <property type="protein sequence ID" value="RKI92421.1"/>
    <property type="molecule type" value="Genomic_DNA"/>
</dbReference>
<feature type="transmembrane region" description="Helical" evidence="1">
    <location>
        <begin position="360"/>
        <end position="379"/>
    </location>
</feature>
<comment type="caution">
    <text evidence="2">The sequence shown here is derived from an EMBL/GenBank/DDBJ whole genome shotgun (WGS) entry which is preliminary data.</text>
</comment>
<feature type="transmembrane region" description="Helical" evidence="1">
    <location>
        <begin position="237"/>
        <end position="260"/>
    </location>
</feature>
<feature type="transmembrane region" description="Helical" evidence="1">
    <location>
        <begin position="96"/>
        <end position="121"/>
    </location>
</feature>
<evidence type="ECO:0000256" key="1">
    <source>
        <dbReference type="SAM" id="Phobius"/>
    </source>
</evidence>
<keyword evidence="1" id="KW-1133">Transmembrane helix</keyword>
<feature type="transmembrane region" description="Helical" evidence="1">
    <location>
        <begin position="564"/>
        <end position="583"/>
    </location>
</feature>
<evidence type="ECO:0008006" key="4">
    <source>
        <dbReference type="Google" id="ProtNLM"/>
    </source>
</evidence>